<evidence type="ECO:0000256" key="2">
    <source>
        <dbReference type="ARBA" id="ARBA00023002"/>
    </source>
</evidence>
<keyword evidence="2" id="KW-0560">Oxidoreductase</keyword>
<dbReference type="PRINTS" id="PR00757">
    <property type="entry name" value="AMINEOXDASEF"/>
</dbReference>
<dbReference type="EMBL" id="GU300145">
    <property type="protein sequence ID" value="ADE22341.1"/>
    <property type="molecule type" value="Genomic_DNA"/>
</dbReference>
<reference evidence="5" key="1">
    <citation type="journal article" date="2010" name="FEMS Microbiol. Lett.">
        <title>The methoxymalonyl-acyl carrier protein biosynthesis locus and the nearby gene with the beta-ketoacyl synthase domain are involved in the biosynthesis of galbonolides in Streptomyces galbus, but these loci are separate from the modular polyketide synthase gene cluster.</title>
        <authorList>
            <person name="Karki S."/>
            <person name="Kwon S.Y."/>
            <person name="Yoo H.G."/>
            <person name="Suh J.W."/>
            <person name="Park S.H."/>
            <person name="Kwon H.J."/>
        </authorList>
    </citation>
    <scope>NUCLEOTIDE SEQUENCE</scope>
    <source>
        <strain evidence="5">KCCM 41354</strain>
    </source>
</reference>
<feature type="binding site" evidence="3">
    <location>
        <begin position="123"/>
        <end position="124"/>
    </location>
    <ligand>
        <name>FAD</name>
        <dbReference type="ChEBI" id="CHEBI:57692"/>
    </ligand>
</feature>
<protein>
    <submittedName>
        <fullName evidence="5">Oxidoreductase</fullName>
    </submittedName>
</protein>
<comment type="cofactor">
    <cofactor evidence="1">
        <name>FAD</name>
        <dbReference type="ChEBI" id="CHEBI:57692"/>
    </cofactor>
</comment>
<evidence type="ECO:0000259" key="4">
    <source>
        <dbReference type="Pfam" id="PF01593"/>
    </source>
</evidence>
<dbReference type="InterPro" id="IPR001613">
    <property type="entry name" value="Flavin_amine_oxidase"/>
</dbReference>
<accession>E5DHQ3</accession>
<dbReference type="PANTHER" id="PTHR42841">
    <property type="entry name" value="AMINE OXIDASE"/>
    <property type="match status" value="1"/>
</dbReference>
<dbReference type="InterPro" id="IPR036188">
    <property type="entry name" value="FAD/NAD-bd_sf"/>
</dbReference>
<dbReference type="SUPFAM" id="SSF51905">
    <property type="entry name" value="FAD/NAD(P)-binding domain"/>
    <property type="match status" value="1"/>
</dbReference>
<proteinExistence type="predicted"/>
<name>E5DHQ3_STRGB</name>
<dbReference type="AlphaFoldDB" id="E5DHQ3"/>
<dbReference type="Gene3D" id="3.50.50.60">
    <property type="entry name" value="FAD/NAD(P)-binding domain"/>
    <property type="match status" value="1"/>
</dbReference>
<evidence type="ECO:0000313" key="5">
    <source>
        <dbReference type="EMBL" id="ADE22341.1"/>
    </source>
</evidence>
<evidence type="ECO:0000256" key="1">
    <source>
        <dbReference type="ARBA" id="ARBA00001974"/>
    </source>
</evidence>
<evidence type="ECO:0000256" key="3">
    <source>
        <dbReference type="PIRSR" id="PIRSR601613-1"/>
    </source>
</evidence>
<sequence>MAGKPNWRSSMAEMATAGIRRGTTPKSRVRGRWALARGPGSYFATTSVCGERQPYRAGGASVGRSRAEHCGVGAVWAAPAGGRGGRVSATEDTRDVLVVGAGVAGLACARDLLAAGVGVRVLEAGDEVGGRMRSDRVEGFVVDRGFQVVNTSYPQLRRRVTLKDLKLRPFTPGVLIQGPSGRLRFSDPTRRPRTLPDLLPGRLAGPRDLAALGLLSARDMLSSPRRLKRLADTTTRTALADAGFSESFVEGFFRPFLSGVFLEDDLETSARMFHLVWRSMLRGTLCLPAEGVGAVPRALAAALPQGAVRLESPVAGLTDDGVLTAEGREIPARAVVVATGPGSVGVLLPEVALPGYRTVTTYYHVTSRSPLGEPTLLVDTRRRFLNTCVLSDVVPSCAPPGHALVATSVLGRGEEDGEPREAGERRIREALGEAYGTGTGDWSLLTVRRIGDALPAMAPPQPLTRTTRVAPGRYVCGDHRATGSVQGALASGARAAREVLRDLRR</sequence>
<dbReference type="GO" id="GO:0016491">
    <property type="term" value="F:oxidoreductase activity"/>
    <property type="evidence" value="ECO:0007669"/>
    <property type="project" value="UniProtKB-KW"/>
</dbReference>
<dbReference type="Pfam" id="PF01593">
    <property type="entry name" value="Amino_oxidase"/>
    <property type="match status" value="1"/>
</dbReference>
<organism evidence="5">
    <name type="scientific">Streptomyces galbus</name>
    <dbReference type="NCBI Taxonomy" id="33898"/>
    <lineage>
        <taxon>Bacteria</taxon>
        <taxon>Bacillati</taxon>
        <taxon>Actinomycetota</taxon>
        <taxon>Actinomycetes</taxon>
        <taxon>Kitasatosporales</taxon>
        <taxon>Streptomycetaceae</taxon>
        <taxon>Streptomyces</taxon>
    </lineage>
</organism>
<feature type="domain" description="Amine oxidase" evidence="4">
    <location>
        <begin position="103"/>
        <end position="500"/>
    </location>
</feature>
<dbReference type="InterPro" id="IPR002937">
    <property type="entry name" value="Amino_oxidase"/>
</dbReference>